<dbReference type="OrthoDB" id="1438994at2"/>
<evidence type="ECO:0000313" key="2">
    <source>
        <dbReference type="EMBL" id="SJZ84730.1"/>
    </source>
</evidence>
<feature type="signal peptide" evidence="1">
    <location>
        <begin position="1"/>
        <end position="26"/>
    </location>
</feature>
<sequence length="277" mass="31383">MRTNLFFKTILLASALIFTLSSLSIQQEKEVSVTYSCRTKDFRVTLDYNANFLSSSALRLEYKNGSVDTFGYASCAPPLNRHEFQCKKSGNSATIPTEELKLKKDCLTLSLHIEGEEKTLILDKCDTGLAAFVFDTTAGNTNIRNTPKGKVVRGLTKEGEYMLRVCDETKGWWRICSNEISAYLDDFEGEIVAHESGNSWIHYSVIAMSTRNYGGETLQLREHPSQKARTLYSFNEEIFLRPLKVKGDWVKVETVDKKQRGWIEVVWLCGNPLTNCS</sequence>
<proteinExistence type="predicted"/>
<dbReference type="AlphaFoldDB" id="A0A1T4NZB2"/>
<dbReference type="EMBL" id="FUXE01000013">
    <property type="protein sequence ID" value="SJZ84730.1"/>
    <property type="molecule type" value="Genomic_DNA"/>
</dbReference>
<dbReference type="Proteomes" id="UP000190121">
    <property type="component" value="Unassembled WGS sequence"/>
</dbReference>
<gene>
    <name evidence="2" type="ORF">SAMN02745171_01281</name>
</gene>
<protein>
    <recommendedName>
        <fullName evidence="4">SH3 domain-containing protein</fullName>
    </recommendedName>
</protein>
<reference evidence="3" key="1">
    <citation type="submission" date="2017-02" db="EMBL/GenBank/DDBJ databases">
        <authorList>
            <person name="Varghese N."/>
            <person name="Submissions S."/>
        </authorList>
    </citation>
    <scope>NUCLEOTIDE SEQUENCE [LARGE SCALE GENOMIC DNA]</scope>
    <source>
        <strain evidence="3">ATCC 51356</strain>
    </source>
</reference>
<dbReference type="RefSeq" id="WP_078737188.1">
    <property type="nucleotide sequence ID" value="NZ_FUXE01000013.1"/>
</dbReference>
<keyword evidence="3" id="KW-1185">Reference proteome</keyword>
<organism evidence="2 3">
    <name type="scientific">Porphyromonas circumdentaria</name>
    <dbReference type="NCBI Taxonomy" id="29524"/>
    <lineage>
        <taxon>Bacteria</taxon>
        <taxon>Pseudomonadati</taxon>
        <taxon>Bacteroidota</taxon>
        <taxon>Bacteroidia</taxon>
        <taxon>Bacteroidales</taxon>
        <taxon>Porphyromonadaceae</taxon>
        <taxon>Porphyromonas</taxon>
    </lineage>
</organism>
<name>A0A1T4NZB2_9PORP</name>
<feature type="chain" id="PRO_5013273073" description="SH3 domain-containing protein" evidence="1">
    <location>
        <begin position="27"/>
        <end position="277"/>
    </location>
</feature>
<evidence type="ECO:0000256" key="1">
    <source>
        <dbReference type="SAM" id="SignalP"/>
    </source>
</evidence>
<evidence type="ECO:0008006" key="4">
    <source>
        <dbReference type="Google" id="ProtNLM"/>
    </source>
</evidence>
<keyword evidence="1" id="KW-0732">Signal</keyword>
<accession>A0A1T4NZB2</accession>
<dbReference type="STRING" id="29524.SAMN02745171_01281"/>
<evidence type="ECO:0000313" key="3">
    <source>
        <dbReference type="Proteomes" id="UP000190121"/>
    </source>
</evidence>